<feature type="domain" description="YknX-like C-terminal permuted SH3-like" evidence="6">
    <location>
        <begin position="334"/>
        <end position="401"/>
    </location>
</feature>
<evidence type="ECO:0000313" key="7">
    <source>
        <dbReference type="EMBL" id="BDV42478.1"/>
    </source>
</evidence>
<feature type="domain" description="CusB-like beta-barrel" evidence="5">
    <location>
        <begin position="249"/>
        <end position="321"/>
    </location>
</feature>
<keyword evidence="3" id="KW-1133">Transmembrane helix</keyword>
<proteinExistence type="inferred from homology"/>
<feature type="transmembrane region" description="Helical" evidence="3">
    <location>
        <begin position="27"/>
        <end position="47"/>
    </location>
</feature>
<dbReference type="Gene3D" id="1.10.287.470">
    <property type="entry name" value="Helix hairpin bin"/>
    <property type="match status" value="1"/>
</dbReference>
<accession>A0ABM8EKF5</accession>
<comment type="similarity">
    <text evidence="1">Belongs to the membrane fusion protein (MFP) (TC 8.A.1) family.</text>
</comment>
<feature type="domain" description="Multidrug resistance protein MdtA-like alpha-helical hairpin" evidence="4">
    <location>
        <begin position="128"/>
        <end position="204"/>
    </location>
</feature>
<dbReference type="Pfam" id="PF25954">
    <property type="entry name" value="Beta-barrel_RND_2"/>
    <property type="match status" value="1"/>
</dbReference>
<evidence type="ECO:0000259" key="5">
    <source>
        <dbReference type="Pfam" id="PF25954"/>
    </source>
</evidence>
<dbReference type="RefSeq" id="WP_282002954.1">
    <property type="nucleotide sequence ID" value="NZ_AP027151.1"/>
</dbReference>
<dbReference type="InterPro" id="IPR006143">
    <property type="entry name" value="RND_pump_MFP"/>
</dbReference>
<dbReference type="InterPro" id="IPR058637">
    <property type="entry name" value="YknX-like_C"/>
</dbReference>
<dbReference type="Pfam" id="PF25876">
    <property type="entry name" value="HH_MFP_RND"/>
    <property type="match status" value="1"/>
</dbReference>
<keyword evidence="8" id="KW-1185">Reference proteome</keyword>
<evidence type="ECO:0000259" key="4">
    <source>
        <dbReference type="Pfam" id="PF25876"/>
    </source>
</evidence>
<name>A0ABM8EKF5_9BACT</name>
<sequence length="404" mass="42870">MANDDLGKLKIDKTAAFRPTGRRRKKFWLVVAAVVLVLIALAASGVFTPAVEIEAGTVSQVFPYQTFTLLNASGYVVAQRKAAVAAKLTGRLDWLGVEEGSRVRRGQILARLENQDAVAARAQAAANLKSAEAQLEQARAELNDATLSFNRQKQLLKDGIIAKADYDSAEARFLQARGGVDGAQAGIRAAAAALRGAEVNVEYSYIRAPFNAVVLTKDADVGDIVTPIGAAADAKAAVVTIADLGSLQVEADVSESNLEKVKMGQPCVIQLDALPEAKFPGVVHMIVPTADRSKATVMVKVRFLTPDPRILPEMSARVAFLDHALESGDQTPRTAVPPTAVAERGGRRVAFVVAGQRVSERPVTVGARIGDMVEIKSGLKAGERIALKPVAKLNDGSKIKIVEP</sequence>
<dbReference type="InterPro" id="IPR058624">
    <property type="entry name" value="MdtA-like_HH"/>
</dbReference>
<evidence type="ECO:0000256" key="1">
    <source>
        <dbReference type="ARBA" id="ARBA00009477"/>
    </source>
</evidence>
<dbReference type="PANTHER" id="PTHR30469">
    <property type="entry name" value="MULTIDRUG RESISTANCE PROTEIN MDTA"/>
    <property type="match status" value="1"/>
</dbReference>
<dbReference type="Proteomes" id="UP001317705">
    <property type="component" value="Chromosome"/>
</dbReference>
<evidence type="ECO:0000256" key="2">
    <source>
        <dbReference type="SAM" id="Coils"/>
    </source>
</evidence>
<keyword evidence="3" id="KW-0472">Membrane</keyword>
<dbReference type="Gene3D" id="2.40.30.170">
    <property type="match status" value="1"/>
</dbReference>
<organism evidence="7 8">
    <name type="scientific">Geotalea uraniireducens</name>
    <dbReference type="NCBI Taxonomy" id="351604"/>
    <lineage>
        <taxon>Bacteria</taxon>
        <taxon>Pseudomonadati</taxon>
        <taxon>Thermodesulfobacteriota</taxon>
        <taxon>Desulfuromonadia</taxon>
        <taxon>Geobacterales</taxon>
        <taxon>Geobacteraceae</taxon>
        <taxon>Geotalea</taxon>
    </lineage>
</organism>
<keyword evidence="2" id="KW-0175">Coiled coil</keyword>
<dbReference type="Gene3D" id="2.40.50.100">
    <property type="match status" value="1"/>
</dbReference>
<dbReference type="EMBL" id="AP027151">
    <property type="protein sequence ID" value="BDV42478.1"/>
    <property type="molecule type" value="Genomic_DNA"/>
</dbReference>
<dbReference type="Gene3D" id="2.40.420.20">
    <property type="match status" value="1"/>
</dbReference>
<evidence type="ECO:0000313" key="8">
    <source>
        <dbReference type="Proteomes" id="UP001317705"/>
    </source>
</evidence>
<reference evidence="7 8" key="1">
    <citation type="submission" date="2022-12" db="EMBL/GenBank/DDBJ databases">
        <title>Polyphasic characterization of Geotalea uranireducens NIT-SL11 newly isolated from a complex of sewage sludge and microbially reduced graphene oxide.</title>
        <authorList>
            <person name="Xie L."/>
            <person name="Yoshida N."/>
            <person name="Meng L."/>
        </authorList>
    </citation>
    <scope>NUCLEOTIDE SEQUENCE [LARGE SCALE GENOMIC DNA]</scope>
    <source>
        <strain evidence="7 8">NIT-SL11</strain>
    </source>
</reference>
<dbReference type="NCBIfam" id="TIGR01730">
    <property type="entry name" value="RND_mfp"/>
    <property type="match status" value="1"/>
</dbReference>
<feature type="coiled-coil region" evidence="2">
    <location>
        <begin position="114"/>
        <end position="155"/>
    </location>
</feature>
<gene>
    <name evidence="7" type="ORF">GURASL_14010</name>
</gene>
<keyword evidence="3" id="KW-0812">Transmembrane</keyword>
<protein>
    <submittedName>
        <fullName evidence="7">Hemolysin secretion protein D</fullName>
    </submittedName>
</protein>
<evidence type="ECO:0000259" key="6">
    <source>
        <dbReference type="Pfam" id="PF25989"/>
    </source>
</evidence>
<dbReference type="SUPFAM" id="SSF111369">
    <property type="entry name" value="HlyD-like secretion proteins"/>
    <property type="match status" value="1"/>
</dbReference>
<dbReference type="Pfam" id="PF25989">
    <property type="entry name" value="YknX_C"/>
    <property type="match status" value="1"/>
</dbReference>
<evidence type="ECO:0000256" key="3">
    <source>
        <dbReference type="SAM" id="Phobius"/>
    </source>
</evidence>
<dbReference type="InterPro" id="IPR058792">
    <property type="entry name" value="Beta-barrel_RND_2"/>
</dbReference>
<dbReference type="PANTHER" id="PTHR30469:SF38">
    <property type="entry name" value="HLYD FAMILY SECRETION PROTEIN"/>
    <property type="match status" value="1"/>
</dbReference>